<dbReference type="GO" id="GO:0003700">
    <property type="term" value="F:DNA-binding transcription factor activity"/>
    <property type="evidence" value="ECO:0007669"/>
    <property type="project" value="TreeGrafter"/>
</dbReference>
<feature type="domain" description="HTH tetR-type" evidence="6">
    <location>
        <begin position="26"/>
        <end position="86"/>
    </location>
</feature>
<evidence type="ECO:0000256" key="4">
    <source>
        <dbReference type="PROSITE-ProRule" id="PRU00335"/>
    </source>
</evidence>
<name>A0A7W9U1U3_9BURK</name>
<dbReference type="PANTHER" id="PTHR30055">
    <property type="entry name" value="HTH-TYPE TRANSCRIPTIONAL REGULATOR RUTR"/>
    <property type="match status" value="1"/>
</dbReference>
<gene>
    <name evidence="7" type="ORF">F4827_004234</name>
</gene>
<dbReference type="EMBL" id="JACHBW010000012">
    <property type="protein sequence ID" value="MBB6104375.1"/>
    <property type="molecule type" value="Genomic_DNA"/>
</dbReference>
<evidence type="ECO:0000256" key="3">
    <source>
        <dbReference type="ARBA" id="ARBA00023163"/>
    </source>
</evidence>
<dbReference type="RefSeq" id="WP_183726562.1">
    <property type="nucleotide sequence ID" value="NZ_JACHBW010000012.1"/>
</dbReference>
<evidence type="ECO:0000256" key="2">
    <source>
        <dbReference type="ARBA" id="ARBA00023125"/>
    </source>
</evidence>
<accession>A0A7W9U1U3</accession>
<reference evidence="7 8" key="1">
    <citation type="submission" date="2020-08" db="EMBL/GenBank/DDBJ databases">
        <title>Above-ground endophytic microbial communities from plants in different locations in the United States.</title>
        <authorList>
            <person name="Frank C."/>
        </authorList>
    </citation>
    <scope>NUCLEOTIDE SEQUENCE [LARGE SCALE GENOMIC DNA]</scope>
    <source>
        <strain evidence="7 8">WP4_2_2</strain>
    </source>
</reference>
<evidence type="ECO:0000256" key="5">
    <source>
        <dbReference type="SAM" id="MobiDB-lite"/>
    </source>
</evidence>
<comment type="caution">
    <text evidence="7">The sequence shown here is derived from an EMBL/GenBank/DDBJ whole genome shotgun (WGS) entry which is preliminary data.</text>
</comment>
<dbReference type="SUPFAM" id="SSF46689">
    <property type="entry name" value="Homeodomain-like"/>
    <property type="match status" value="1"/>
</dbReference>
<dbReference type="Proteomes" id="UP000571554">
    <property type="component" value="Unassembled WGS sequence"/>
</dbReference>
<dbReference type="PROSITE" id="PS50977">
    <property type="entry name" value="HTH_TETR_2"/>
    <property type="match status" value="1"/>
</dbReference>
<feature type="DNA-binding region" description="H-T-H motif" evidence="4">
    <location>
        <begin position="49"/>
        <end position="68"/>
    </location>
</feature>
<sequence length="219" mass="24216">MKEKATASPTPTPVRRGRGRPAQQASVGRDVLLRNARKTFGTRGYDATSVREIARDSGVDPALLAHHFGSKDSLWEAVVEQIAEHARPMIDATAALRESELDARARVDRAIEIYIDKVFEEPDVGLFFSTATTEEGARLDLLVERLMRPYFDVMVPLLQDAARQGVLKVKDADVLFFVLLNGVSKTVGYGHVMLTVSSLPRNPKKFKRAVLETTLALLS</sequence>
<keyword evidence="8" id="KW-1185">Reference proteome</keyword>
<keyword evidence="3" id="KW-0804">Transcription</keyword>
<dbReference type="Gene3D" id="1.10.357.10">
    <property type="entry name" value="Tetracycline Repressor, domain 2"/>
    <property type="match status" value="1"/>
</dbReference>
<proteinExistence type="predicted"/>
<dbReference type="AlphaFoldDB" id="A0A7W9U1U3"/>
<evidence type="ECO:0000313" key="8">
    <source>
        <dbReference type="Proteomes" id="UP000571554"/>
    </source>
</evidence>
<protein>
    <submittedName>
        <fullName evidence="7">TetR/AcrR family transcriptional regulator</fullName>
    </submittedName>
</protein>
<dbReference type="PANTHER" id="PTHR30055:SF234">
    <property type="entry name" value="HTH-TYPE TRANSCRIPTIONAL REGULATOR BETI"/>
    <property type="match status" value="1"/>
</dbReference>
<dbReference type="InterPro" id="IPR050109">
    <property type="entry name" value="HTH-type_TetR-like_transc_reg"/>
</dbReference>
<dbReference type="InterPro" id="IPR009057">
    <property type="entry name" value="Homeodomain-like_sf"/>
</dbReference>
<feature type="region of interest" description="Disordered" evidence="5">
    <location>
        <begin position="1"/>
        <end position="28"/>
    </location>
</feature>
<dbReference type="InterPro" id="IPR001647">
    <property type="entry name" value="HTH_TetR"/>
</dbReference>
<dbReference type="InterPro" id="IPR036271">
    <property type="entry name" value="Tet_transcr_reg_TetR-rel_C_sf"/>
</dbReference>
<dbReference type="GO" id="GO:0000976">
    <property type="term" value="F:transcription cis-regulatory region binding"/>
    <property type="evidence" value="ECO:0007669"/>
    <property type="project" value="TreeGrafter"/>
</dbReference>
<dbReference type="PRINTS" id="PR00455">
    <property type="entry name" value="HTHTETR"/>
</dbReference>
<keyword evidence="2 4" id="KW-0238">DNA-binding</keyword>
<evidence type="ECO:0000313" key="7">
    <source>
        <dbReference type="EMBL" id="MBB6104375.1"/>
    </source>
</evidence>
<dbReference type="SUPFAM" id="SSF48498">
    <property type="entry name" value="Tetracyclin repressor-like, C-terminal domain"/>
    <property type="match status" value="1"/>
</dbReference>
<keyword evidence="1" id="KW-0805">Transcription regulation</keyword>
<organism evidence="7 8">
    <name type="scientific">Paraburkholderia bannensis</name>
    <dbReference type="NCBI Taxonomy" id="765414"/>
    <lineage>
        <taxon>Bacteria</taxon>
        <taxon>Pseudomonadati</taxon>
        <taxon>Pseudomonadota</taxon>
        <taxon>Betaproteobacteria</taxon>
        <taxon>Burkholderiales</taxon>
        <taxon>Burkholderiaceae</taxon>
        <taxon>Paraburkholderia</taxon>
    </lineage>
</organism>
<evidence type="ECO:0000256" key="1">
    <source>
        <dbReference type="ARBA" id="ARBA00023015"/>
    </source>
</evidence>
<dbReference type="Pfam" id="PF00440">
    <property type="entry name" value="TetR_N"/>
    <property type="match status" value="1"/>
</dbReference>
<evidence type="ECO:0000259" key="6">
    <source>
        <dbReference type="PROSITE" id="PS50977"/>
    </source>
</evidence>